<evidence type="ECO:0000313" key="3">
    <source>
        <dbReference type="Proteomes" id="UP001596086"/>
    </source>
</evidence>
<accession>A0ABW0RXT4</accession>
<dbReference type="Proteomes" id="UP001596086">
    <property type="component" value="Unassembled WGS sequence"/>
</dbReference>
<proteinExistence type="predicted"/>
<name>A0ABW0RXT4_9BURK</name>
<feature type="domain" description="GPI inositol-deacylase PGAP1-like alpha/beta" evidence="1">
    <location>
        <begin position="299"/>
        <end position="340"/>
    </location>
</feature>
<dbReference type="Pfam" id="PF07819">
    <property type="entry name" value="PGAP1"/>
    <property type="match status" value="1"/>
</dbReference>
<keyword evidence="3" id="KW-1185">Reference proteome</keyword>
<comment type="caution">
    <text evidence="2">The sequence shown here is derived from an EMBL/GenBank/DDBJ whole genome shotgun (WGS) entry which is preliminary data.</text>
</comment>
<dbReference type="InterPro" id="IPR029058">
    <property type="entry name" value="AB_hydrolase_fold"/>
</dbReference>
<protein>
    <submittedName>
        <fullName evidence="2">Esterase/lipase family protein</fullName>
    </submittedName>
</protein>
<evidence type="ECO:0000313" key="2">
    <source>
        <dbReference type="EMBL" id="MFC5547822.1"/>
    </source>
</evidence>
<sequence length="632" mass="70412">MSDKSNLNERGNHQGHFTQGVGGWAEYTVHLTEIGDTARHDVAVPPGKVIPVIFLPGVMGSNLRMSKERQNNKELKRTDNRAWRPDDLLSASGQLDVLGGNGIGNWFKNATPAQRQLVFDPNETEVEYYHYTESKSRFDPDGKETLAADTRHQNVPDSLPPIPPLIGTLSISDNKRSGKRSKATPAQVARWRGWSEVLFAGSYGEMLQTAEYFLNNMVMSKQLNPCWQKKPTNPITGQPMDRSGWRYGNISRLLLGDPKHLGADSGVAIDETDIKRISKCWYPVHAMGYNFLQSNGKSATVVAKRIRGLVKGYQERGFKCDEVIIVTHSMGGLVARALLHPHYGNMLNDQSVKVLGIYHNVMPTMGAGSAYKRMRFGFQDKPGKLEQIKSKIIGINGEHATAILANTPAPLELLPGAAYGKDWLKVIDESGKTLWSWPRNGETALDNIYLQSEDTWWRLINPKWVNPADIEEKNGGGLGKVRARLKDAADFLQSIENTFHPKNCYASFCASRERLTYGEVVFKTQDYLWQPGKIRKALPPPETWKLLADDAKGVLTVQAGAEKLFLLLQHPNAPGDETVPSERSARLIKGHLFVHGETKGGSYEHQASYSDPKVLASMLYSIVQIAKTAKWE</sequence>
<dbReference type="InterPro" id="IPR012908">
    <property type="entry name" value="PGAP1-ab_dom-like"/>
</dbReference>
<dbReference type="RefSeq" id="WP_379767854.1">
    <property type="nucleotide sequence ID" value="NZ_JBHSMZ010000004.1"/>
</dbReference>
<reference evidence="3" key="1">
    <citation type="journal article" date="2019" name="Int. J. Syst. Evol. Microbiol.">
        <title>The Global Catalogue of Microorganisms (GCM) 10K type strain sequencing project: providing services to taxonomists for standard genome sequencing and annotation.</title>
        <authorList>
            <consortium name="The Broad Institute Genomics Platform"/>
            <consortium name="The Broad Institute Genome Sequencing Center for Infectious Disease"/>
            <person name="Wu L."/>
            <person name="Ma J."/>
        </authorList>
    </citation>
    <scope>NUCLEOTIDE SEQUENCE [LARGE SCALE GENOMIC DNA]</scope>
    <source>
        <strain evidence="3">CGMCC 4.5798</strain>
    </source>
</reference>
<dbReference type="Gene3D" id="3.40.50.1820">
    <property type="entry name" value="alpha/beta hydrolase"/>
    <property type="match status" value="1"/>
</dbReference>
<organism evidence="2 3">
    <name type="scientific">Massilia aerilata</name>
    <dbReference type="NCBI Taxonomy" id="453817"/>
    <lineage>
        <taxon>Bacteria</taxon>
        <taxon>Pseudomonadati</taxon>
        <taxon>Pseudomonadota</taxon>
        <taxon>Betaproteobacteria</taxon>
        <taxon>Burkholderiales</taxon>
        <taxon>Oxalobacteraceae</taxon>
        <taxon>Telluria group</taxon>
        <taxon>Massilia</taxon>
    </lineage>
</organism>
<gene>
    <name evidence="2" type="ORF">ACFPO9_04765</name>
</gene>
<dbReference type="SUPFAM" id="SSF53474">
    <property type="entry name" value="alpha/beta-Hydrolases"/>
    <property type="match status" value="1"/>
</dbReference>
<evidence type="ECO:0000259" key="1">
    <source>
        <dbReference type="Pfam" id="PF07819"/>
    </source>
</evidence>
<dbReference type="EMBL" id="JBHSMZ010000004">
    <property type="protein sequence ID" value="MFC5547822.1"/>
    <property type="molecule type" value="Genomic_DNA"/>
</dbReference>